<evidence type="ECO:0000313" key="2">
    <source>
        <dbReference type="EMBL" id="VDN28418.1"/>
    </source>
</evidence>
<feature type="compositionally biased region" description="Basic and acidic residues" evidence="1">
    <location>
        <begin position="61"/>
        <end position="75"/>
    </location>
</feature>
<evidence type="ECO:0000313" key="3">
    <source>
        <dbReference type="Proteomes" id="UP000271889"/>
    </source>
</evidence>
<dbReference type="EMBL" id="UYRV01113711">
    <property type="protein sequence ID" value="VDN28418.1"/>
    <property type="molecule type" value="Genomic_DNA"/>
</dbReference>
<dbReference type="AlphaFoldDB" id="A0A3P7N029"/>
<keyword evidence="3" id="KW-1185">Reference proteome</keyword>
<gene>
    <name evidence="2" type="ORF">CGOC_LOCUS10952</name>
</gene>
<feature type="non-terminal residue" evidence="2">
    <location>
        <position position="1"/>
    </location>
</feature>
<accession>A0A3P7N029</accession>
<organism evidence="2 3">
    <name type="scientific">Cylicostephanus goldi</name>
    <name type="common">Nematode worm</name>
    <dbReference type="NCBI Taxonomy" id="71465"/>
    <lineage>
        <taxon>Eukaryota</taxon>
        <taxon>Metazoa</taxon>
        <taxon>Ecdysozoa</taxon>
        <taxon>Nematoda</taxon>
        <taxon>Chromadorea</taxon>
        <taxon>Rhabditida</taxon>
        <taxon>Rhabditina</taxon>
        <taxon>Rhabditomorpha</taxon>
        <taxon>Strongyloidea</taxon>
        <taxon>Strongylidae</taxon>
        <taxon>Cylicostephanus</taxon>
    </lineage>
</organism>
<name>A0A3P7N029_CYLGO</name>
<reference evidence="2 3" key="1">
    <citation type="submission" date="2018-11" db="EMBL/GenBank/DDBJ databases">
        <authorList>
            <consortium name="Pathogen Informatics"/>
        </authorList>
    </citation>
    <scope>NUCLEOTIDE SEQUENCE [LARGE SCALE GENOMIC DNA]</scope>
</reference>
<sequence length="75" mass="8650">VNLNQICDGWVPRKRDNVYQRLSAVYRLILQQTSVKISLVTGTSNCDKKEEAWKSPNSIKDSVKTTRNDENNLRI</sequence>
<evidence type="ECO:0000256" key="1">
    <source>
        <dbReference type="SAM" id="MobiDB-lite"/>
    </source>
</evidence>
<proteinExistence type="predicted"/>
<feature type="region of interest" description="Disordered" evidence="1">
    <location>
        <begin position="49"/>
        <end position="75"/>
    </location>
</feature>
<dbReference type="Proteomes" id="UP000271889">
    <property type="component" value="Unassembled WGS sequence"/>
</dbReference>
<protein>
    <submittedName>
        <fullName evidence="2">Uncharacterized protein</fullName>
    </submittedName>
</protein>